<dbReference type="InterPro" id="IPR000195">
    <property type="entry name" value="Rab-GAP-TBC_dom"/>
</dbReference>
<dbReference type="InParanoid" id="A2EBF2"/>
<reference evidence="2" key="1">
    <citation type="submission" date="2006-10" db="EMBL/GenBank/DDBJ databases">
        <authorList>
            <person name="Amadeo P."/>
            <person name="Zhao Q."/>
            <person name="Wortman J."/>
            <person name="Fraser-Liggett C."/>
            <person name="Carlton J."/>
        </authorList>
    </citation>
    <scope>NUCLEOTIDE SEQUENCE</scope>
    <source>
        <strain evidence="2">G3</strain>
    </source>
</reference>
<gene>
    <name evidence="2" type="ORF">TVAG_127910</name>
</gene>
<sequence length="588" mass="66765">MASPGAARRFQLCTIEPTTDISGDKLGVDGTLVLSRFEEIFQLQWTPSDGTTTAHFLLTQSANSAPKEDKWIENAQFRIDCSQVSTLQLHHSPLSLSISRIDLPGVRTFSFTDTEFISMTELVEQLIIYGIAVPSPGEPYSLEFYRRCHRGVYPYTPPHIQLNVDATIELPRFWDCLHSFFQTLITHLDSSDTLPKDPQFPLASAARAAHHRVLKQIDDESAARPTYPRVTAAEFDDLFDENGRLKDGDSFCKRLFDSGIDPEVLPRALPFVFGVFSLDSTKQERESLTAELNDEFKSLMEQALSYKEQQIENNKKLSGAFRVIKHDVSRTDRQLAAFKNQDAPGLKMVTMLLKTYCIFNPPIGYLQGMNDLFVPILLSFLPNWNQDGCPVDNDGNIINHEPYLPQIFWCFDAMLRNTDHLKLLANVTEQCQFQADGVFNILNKVSPLAAIWMRRNGLNGLLWCYSDFVLLFKRSFPQIWSVWLQLNCSPYPANWLTYFVAAIIVRGFDQLAVLPDVSITTMMDAFPKILQSMNMETLGKTTLWLAEKVPPKSKAEGKKEPEIQMSNFHFFETKWTGPCLSGRDNVAL</sequence>
<dbReference type="PANTHER" id="PTHR22957:SF661">
    <property type="entry name" value="GH16847P"/>
    <property type="match status" value="1"/>
</dbReference>
<dbReference type="SMART" id="SM00164">
    <property type="entry name" value="TBC"/>
    <property type="match status" value="1"/>
</dbReference>
<evidence type="ECO:0000313" key="3">
    <source>
        <dbReference type="Proteomes" id="UP000001542"/>
    </source>
</evidence>
<dbReference type="KEGG" id="tva:4767912"/>
<dbReference type="GO" id="GO:0005096">
    <property type="term" value="F:GTPase activator activity"/>
    <property type="evidence" value="ECO:0000318"/>
    <property type="project" value="GO_Central"/>
</dbReference>
<dbReference type="EMBL" id="DS113346">
    <property type="protein sequence ID" value="EAY09982.1"/>
    <property type="molecule type" value="Genomic_DNA"/>
</dbReference>
<organism evidence="2 3">
    <name type="scientific">Trichomonas vaginalis (strain ATCC PRA-98 / G3)</name>
    <dbReference type="NCBI Taxonomy" id="412133"/>
    <lineage>
        <taxon>Eukaryota</taxon>
        <taxon>Metamonada</taxon>
        <taxon>Parabasalia</taxon>
        <taxon>Trichomonadida</taxon>
        <taxon>Trichomonadidae</taxon>
        <taxon>Trichomonas</taxon>
    </lineage>
</organism>
<keyword evidence="3" id="KW-1185">Reference proteome</keyword>
<accession>A2EBF2</accession>
<feature type="domain" description="Rab-GAP TBC" evidence="1">
    <location>
        <begin position="259"/>
        <end position="494"/>
    </location>
</feature>
<dbReference type="STRING" id="5722.A2EBF2"/>
<dbReference type="PROSITE" id="PS50086">
    <property type="entry name" value="TBC_RABGAP"/>
    <property type="match status" value="1"/>
</dbReference>
<dbReference type="Pfam" id="PF00566">
    <property type="entry name" value="RabGAP-TBC"/>
    <property type="match status" value="1"/>
</dbReference>
<dbReference type="PANTHER" id="PTHR22957">
    <property type="entry name" value="TBC1 DOMAIN FAMILY MEMBER GTPASE-ACTIVATING PROTEIN"/>
    <property type="match status" value="1"/>
</dbReference>
<dbReference type="Proteomes" id="UP000001542">
    <property type="component" value="Unassembled WGS sequence"/>
</dbReference>
<reference evidence="2" key="2">
    <citation type="journal article" date="2007" name="Science">
        <title>Draft genome sequence of the sexually transmitted pathogen Trichomonas vaginalis.</title>
        <authorList>
            <person name="Carlton J.M."/>
            <person name="Hirt R.P."/>
            <person name="Silva J.C."/>
            <person name="Delcher A.L."/>
            <person name="Schatz M."/>
            <person name="Zhao Q."/>
            <person name="Wortman J.R."/>
            <person name="Bidwell S.L."/>
            <person name="Alsmark U.C.M."/>
            <person name="Besteiro S."/>
            <person name="Sicheritz-Ponten T."/>
            <person name="Noel C.J."/>
            <person name="Dacks J.B."/>
            <person name="Foster P.G."/>
            <person name="Simillion C."/>
            <person name="Van de Peer Y."/>
            <person name="Miranda-Saavedra D."/>
            <person name="Barton G.J."/>
            <person name="Westrop G.D."/>
            <person name="Mueller S."/>
            <person name="Dessi D."/>
            <person name="Fiori P.L."/>
            <person name="Ren Q."/>
            <person name="Paulsen I."/>
            <person name="Zhang H."/>
            <person name="Bastida-Corcuera F.D."/>
            <person name="Simoes-Barbosa A."/>
            <person name="Brown M.T."/>
            <person name="Hayes R.D."/>
            <person name="Mukherjee M."/>
            <person name="Okumura C.Y."/>
            <person name="Schneider R."/>
            <person name="Smith A.J."/>
            <person name="Vanacova S."/>
            <person name="Villalvazo M."/>
            <person name="Haas B.J."/>
            <person name="Pertea M."/>
            <person name="Feldblyum T.V."/>
            <person name="Utterback T.R."/>
            <person name="Shu C.L."/>
            <person name="Osoegawa K."/>
            <person name="de Jong P.J."/>
            <person name="Hrdy I."/>
            <person name="Horvathova L."/>
            <person name="Zubacova Z."/>
            <person name="Dolezal P."/>
            <person name="Malik S.B."/>
            <person name="Logsdon J.M. Jr."/>
            <person name="Henze K."/>
            <person name="Gupta A."/>
            <person name="Wang C.C."/>
            <person name="Dunne R.L."/>
            <person name="Upcroft J.A."/>
            <person name="Upcroft P."/>
            <person name="White O."/>
            <person name="Salzberg S.L."/>
            <person name="Tang P."/>
            <person name="Chiu C.-H."/>
            <person name="Lee Y.-S."/>
            <person name="Embley T.M."/>
            <person name="Coombs G.H."/>
            <person name="Mottram J.C."/>
            <person name="Tachezy J."/>
            <person name="Fraser-Liggett C.M."/>
            <person name="Johnson P.J."/>
        </authorList>
    </citation>
    <scope>NUCLEOTIDE SEQUENCE [LARGE SCALE GENOMIC DNA]</scope>
    <source>
        <strain evidence="2">G3</strain>
    </source>
</reference>
<evidence type="ECO:0000259" key="1">
    <source>
        <dbReference type="PROSITE" id="PS50086"/>
    </source>
</evidence>
<dbReference type="OrthoDB" id="10264062at2759"/>
<dbReference type="eggNOG" id="KOG2197">
    <property type="taxonomic scope" value="Eukaryota"/>
</dbReference>
<evidence type="ECO:0000313" key="2">
    <source>
        <dbReference type="EMBL" id="EAY09982.1"/>
    </source>
</evidence>
<dbReference type="Gene3D" id="1.10.8.270">
    <property type="entry name" value="putative rabgap domain of human tbc1 domain family member 14 like domains"/>
    <property type="match status" value="1"/>
</dbReference>
<dbReference type="InterPro" id="IPR035969">
    <property type="entry name" value="Rab-GAP_TBC_sf"/>
</dbReference>
<dbReference type="SUPFAM" id="SSF47923">
    <property type="entry name" value="Ypt/Rab-GAP domain of gyp1p"/>
    <property type="match status" value="1"/>
</dbReference>
<dbReference type="FunFam" id="1.10.8.270:FF:000106">
    <property type="entry name" value="Uncharacterized protein"/>
    <property type="match status" value="1"/>
</dbReference>
<dbReference type="VEuPathDB" id="TrichDB:TVAG_127910"/>
<name>A2EBF2_TRIV3</name>
<protein>
    <recommendedName>
        <fullName evidence="1">Rab-GAP TBC domain-containing protein</fullName>
    </recommendedName>
</protein>
<proteinExistence type="predicted"/>
<dbReference type="AlphaFoldDB" id="A2EBF2"/>
<dbReference type="SMR" id="A2EBF2"/>
<dbReference type="RefSeq" id="XP_001322205.1">
    <property type="nucleotide sequence ID" value="XM_001322170.1"/>
</dbReference>
<dbReference type="VEuPathDB" id="TrichDB:TVAGG3_0406620"/>